<keyword evidence="2" id="KW-1185">Reference proteome</keyword>
<dbReference type="AlphaFoldDB" id="N1WP06"/>
<dbReference type="STRING" id="1218598.LEP1GSC060_0786"/>
<reference evidence="1" key="1">
    <citation type="submission" date="2013-03" db="EMBL/GenBank/DDBJ databases">
        <authorList>
            <person name="Harkins D.M."/>
            <person name="Durkin A.S."/>
            <person name="Brinkac L.M."/>
            <person name="Haft D.H."/>
            <person name="Selengut J.D."/>
            <person name="Sanka R."/>
            <person name="DePew J."/>
            <person name="Purushe J."/>
            <person name="Hartskeerl R.A."/>
            <person name="Ahmed A."/>
            <person name="van der Linden H."/>
            <person name="Goris M.G.A."/>
            <person name="Vinetz J.M."/>
            <person name="Sutton G.G."/>
            <person name="Nierman W.C."/>
            <person name="Fouts D.E."/>
        </authorList>
    </citation>
    <scope>NUCLEOTIDE SEQUENCE [LARGE SCALE GENOMIC DNA]</scope>
    <source>
        <strain evidence="1">ICFT</strain>
    </source>
</reference>
<gene>
    <name evidence="1" type="ORF">LEP1GSC060_0786</name>
</gene>
<proteinExistence type="predicted"/>
<sequence>MTSIEEILNKYPSSLFSRDPESDIGKKWKAELALLQETSSVLESISGVTDYKNQSGAILDLIGKNLKQPRNGTDDFRYRIFLSIARQKRK</sequence>
<comment type="caution">
    <text evidence="1">The sequence shown here is derived from an EMBL/GenBank/DDBJ whole genome shotgun (WGS) entry which is preliminary data.</text>
</comment>
<dbReference type="EMBL" id="AOHC02000015">
    <property type="protein sequence ID" value="EMY78962.1"/>
    <property type="molecule type" value="Genomic_DNA"/>
</dbReference>
<evidence type="ECO:0000313" key="1">
    <source>
        <dbReference type="EMBL" id="EMY78962.1"/>
    </source>
</evidence>
<evidence type="ECO:0000313" key="2">
    <source>
        <dbReference type="Proteomes" id="UP000012313"/>
    </source>
</evidence>
<dbReference type="Proteomes" id="UP000012313">
    <property type="component" value="Unassembled WGS sequence"/>
</dbReference>
<name>N1WP06_9LEPT</name>
<organism evidence="1 2">
    <name type="scientific">Leptospira weilii serovar Ranarum str. ICFT</name>
    <dbReference type="NCBI Taxonomy" id="1218598"/>
    <lineage>
        <taxon>Bacteria</taxon>
        <taxon>Pseudomonadati</taxon>
        <taxon>Spirochaetota</taxon>
        <taxon>Spirochaetia</taxon>
        <taxon>Leptospirales</taxon>
        <taxon>Leptospiraceae</taxon>
        <taxon>Leptospira</taxon>
    </lineage>
</organism>
<accession>N1WP06</accession>
<protein>
    <submittedName>
        <fullName evidence="1">Uncharacterized protein</fullName>
    </submittedName>
</protein>